<dbReference type="AlphaFoldDB" id="A0AAJ6AJJ9"/>
<proteinExistence type="predicted"/>
<name>A0AAJ6AJJ9_9MICC</name>
<evidence type="ECO:0000313" key="2">
    <source>
        <dbReference type="Proteomes" id="UP001224674"/>
    </source>
</evidence>
<accession>A0AAJ6AJJ9</accession>
<sequence>MTEPRKLQGVDYFQWLRIMRRIQFGKNTGDTSAPMLKNIALILGSYADVKTGERAYPGITRLAHVVATTPRTVIRALGHLEKLGLIEAVRRGSTYGVYGQGKGTNYRLTIPSDLEEHVTLLPLHITEQDPIGTHPHPRTTPTTQITEATTHIKTIADQLQHLAQTLNNITQQDQNNS</sequence>
<dbReference type="Proteomes" id="UP001224674">
    <property type="component" value="Chromosome"/>
</dbReference>
<reference evidence="1 2" key="1">
    <citation type="submission" date="2023-03" db="EMBL/GenBank/DDBJ databases">
        <title>Complete genome sequences of several Auritidibacter ignavus strains isolated from ear infections.</title>
        <authorList>
            <person name="Baehr T."/>
            <person name="Baumhoegger A.M."/>
        </authorList>
    </citation>
    <scope>NUCLEOTIDE SEQUENCE [LARGE SCALE GENOMIC DNA]</scope>
    <source>
        <strain evidence="1 2">BABAE-6</strain>
    </source>
</reference>
<protein>
    <submittedName>
        <fullName evidence="1">Helix-turn-helix domain-containing protein</fullName>
    </submittedName>
</protein>
<evidence type="ECO:0000313" key="1">
    <source>
        <dbReference type="EMBL" id="WGH93862.1"/>
    </source>
</evidence>
<keyword evidence="2" id="KW-1185">Reference proteome</keyword>
<gene>
    <name evidence="1" type="ORF">QDX21_03425</name>
</gene>
<dbReference type="Pfam" id="PF13730">
    <property type="entry name" value="HTH_36"/>
    <property type="match status" value="1"/>
</dbReference>
<dbReference type="RefSeq" id="WP_279675146.1">
    <property type="nucleotide sequence ID" value="NZ_CP122566.1"/>
</dbReference>
<organism evidence="1 2">
    <name type="scientific">Auritidibacter ignavus</name>
    <dbReference type="NCBI Taxonomy" id="678932"/>
    <lineage>
        <taxon>Bacteria</taxon>
        <taxon>Bacillati</taxon>
        <taxon>Actinomycetota</taxon>
        <taxon>Actinomycetes</taxon>
        <taxon>Micrococcales</taxon>
        <taxon>Micrococcaceae</taxon>
        <taxon>Auritidibacter</taxon>
    </lineage>
</organism>
<dbReference type="InterPro" id="IPR036390">
    <property type="entry name" value="WH_DNA-bd_sf"/>
</dbReference>
<dbReference type="SUPFAM" id="SSF46785">
    <property type="entry name" value="Winged helix' DNA-binding domain"/>
    <property type="match status" value="1"/>
</dbReference>
<dbReference type="EMBL" id="CP122566">
    <property type="protein sequence ID" value="WGH93862.1"/>
    <property type="molecule type" value="Genomic_DNA"/>
</dbReference>